<dbReference type="PROSITE" id="PS50009">
    <property type="entry name" value="RASGEF_CAT"/>
    <property type="match status" value="1"/>
</dbReference>
<dbReference type="EMBL" id="KQ965736">
    <property type="protein sequence ID" value="KXS20307.1"/>
    <property type="molecule type" value="Genomic_DNA"/>
</dbReference>
<feature type="compositionally biased region" description="Low complexity" evidence="3">
    <location>
        <begin position="754"/>
        <end position="765"/>
    </location>
</feature>
<dbReference type="Pfam" id="PF00618">
    <property type="entry name" value="RasGEF_N"/>
    <property type="match status" value="1"/>
</dbReference>
<dbReference type="InterPro" id="IPR000651">
    <property type="entry name" value="Ras-like_Gua-exchang_fac_N"/>
</dbReference>
<feature type="region of interest" description="Disordered" evidence="3">
    <location>
        <begin position="608"/>
        <end position="650"/>
    </location>
</feature>
<evidence type="ECO:0000313" key="6">
    <source>
        <dbReference type="Proteomes" id="UP000070544"/>
    </source>
</evidence>
<dbReference type="InterPro" id="IPR008937">
    <property type="entry name" value="Ras-like_GEF"/>
</dbReference>
<reference evidence="5 6" key="1">
    <citation type="journal article" date="2015" name="Genome Biol. Evol.">
        <title>Phylogenomic analyses indicate that early fungi evolved digesting cell walls of algal ancestors of land plants.</title>
        <authorList>
            <person name="Chang Y."/>
            <person name="Wang S."/>
            <person name="Sekimoto S."/>
            <person name="Aerts A.L."/>
            <person name="Choi C."/>
            <person name="Clum A."/>
            <person name="LaButti K.M."/>
            <person name="Lindquist E.A."/>
            <person name="Yee Ngan C."/>
            <person name="Ohm R.A."/>
            <person name="Salamov A.A."/>
            <person name="Grigoriev I.V."/>
            <person name="Spatafora J.W."/>
            <person name="Berbee M.L."/>
        </authorList>
    </citation>
    <scope>NUCLEOTIDE SEQUENCE [LARGE SCALE GENOMIC DNA]</scope>
    <source>
        <strain evidence="5 6">JEL478</strain>
    </source>
</reference>
<dbReference type="GO" id="GO:0005085">
    <property type="term" value="F:guanyl-nucleotide exchange factor activity"/>
    <property type="evidence" value="ECO:0007669"/>
    <property type="project" value="UniProtKB-KW"/>
</dbReference>
<feature type="compositionally biased region" description="Polar residues" evidence="3">
    <location>
        <begin position="844"/>
        <end position="857"/>
    </location>
</feature>
<evidence type="ECO:0000256" key="1">
    <source>
        <dbReference type="ARBA" id="ARBA00022658"/>
    </source>
</evidence>
<protein>
    <submittedName>
        <fullName evidence="5">Ras GEF</fullName>
    </submittedName>
</protein>
<feature type="domain" description="Ras-GEF" evidence="4">
    <location>
        <begin position="874"/>
        <end position="1120"/>
    </location>
</feature>
<sequence length="1123" mass="124155">MWCTEREWSEITANVPPRTVIMPINHPLSISSAFPASKIISCHLSRITNGRVQIRLRANDTIGEDRPLPIPKVATVEQNQTLDHWHQSFERELGFNRRSTTTERKPTKLLWDDAANLFSNLSRAVGATETNHTARFQISGKREDSNQRTGPDDAVDPSASNLQQDSLPHLNNIPESRRESGDVEPFPSLGPSGTTSSHQFQPSSDDTRTNSLQPGRPSISRPARPALKAPTGPPPLPLGRSRSRAPSAAVPSPQLIEQTECVPPDEDPLSEGTYRVDSFSTISSEGEDNDIDGASVIGQHERTFSEQTREEEPLSLIPSIAVRFHQQRFTEKGPPTSISIESDHATLASPRQSVADTASIHSAVDNVATMVRKRASTINQRGQLPWNTSEVYKSASPQPKAKMKEPVLRMGPLYFSKAGRPVLVDGLVDAELLNLLDLHPVEGEPFAGYLTSLQDDYSTPTTVREEDHIQIARFTLGRYNEMLNVPIASADVSLADSNIAKVTESAGGKLVVKCATLPGLILLLTSEGNQTDMDYVVDFLRTYRYFADAADVSRLLVTRYIECAEAIFARALARVATSSTLNVNAGSGPLTSKSELDGSTQRVRLSIDSTTVTLPRGTPHGRQQSNGSNQEDSSSSSLRSRQASQLYGGTSTASLPLSTLLLNGSNGKRDDEWDAFTQLRVLNVFKKWLEIHPEDFMRNDDLAEIFLGFLDLLVAKDSKRGSFAESLKRRYVQRVTEIAPRYNLRAVTPDPKDATAPAETQAPAPILTAPPRLQSLTLPPLQPMSPLHFPFSPTGDKPKGHSPQPSTTESPSLASATTITATPSNDGSSPPPTRIPRPVMFRPRNNSQPNVKPSPTAVGTYSGFPGTHGLADMDPEDVAKQLCLIEQRTFFQIRVEELIAQRWNEKDKDKRAVEAPNLVELIAWFNHIAYGFASEVCRTQKLKRRVSLLKRLIFCAHNCVKFNNYNSAFEIVAGLNLSSVTRMQKTWAALPKKYTDVWASLNKLISNEENHRVYRTSIRTLRDKLGPDAPCLPYLGVFLADLTFAEDGNPTYLNEADRLAGTINFAKFALVSRIISQVEQFQKVSYDFRADDKMQKWLRYDMTVLDSAKLHETSRTIEPKQAG</sequence>
<dbReference type="PANTHER" id="PTHR23113">
    <property type="entry name" value="GUANINE NUCLEOTIDE EXCHANGE FACTOR"/>
    <property type="match status" value="1"/>
</dbReference>
<feature type="region of interest" description="Disordered" evidence="3">
    <location>
        <begin position="746"/>
        <end position="857"/>
    </location>
</feature>
<dbReference type="InterPro" id="IPR023578">
    <property type="entry name" value="Ras_GEF_dom_sf"/>
</dbReference>
<dbReference type="Gene3D" id="1.10.840.10">
    <property type="entry name" value="Ras guanine-nucleotide exchange factors catalytic domain"/>
    <property type="match status" value="1"/>
</dbReference>
<feature type="compositionally biased region" description="Polar residues" evidence="3">
    <location>
        <begin position="191"/>
        <end position="213"/>
    </location>
</feature>
<dbReference type="STRING" id="1344416.A0A139AUC3"/>
<evidence type="ECO:0000256" key="3">
    <source>
        <dbReference type="SAM" id="MobiDB-lite"/>
    </source>
</evidence>
<organism evidence="5 6">
    <name type="scientific">Gonapodya prolifera (strain JEL478)</name>
    <name type="common">Monoblepharis prolifera</name>
    <dbReference type="NCBI Taxonomy" id="1344416"/>
    <lineage>
        <taxon>Eukaryota</taxon>
        <taxon>Fungi</taxon>
        <taxon>Fungi incertae sedis</taxon>
        <taxon>Chytridiomycota</taxon>
        <taxon>Chytridiomycota incertae sedis</taxon>
        <taxon>Monoblepharidomycetes</taxon>
        <taxon>Monoblepharidales</taxon>
        <taxon>Gonapodyaceae</taxon>
        <taxon>Gonapodya</taxon>
    </lineage>
</organism>
<feature type="region of interest" description="Disordered" evidence="3">
    <location>
        <begin position="132"/>
        <end position="273"/>
    </location>
</feature>
<feature type="compositionally biased region" description="Low complexity" evidence="3">
    <location>
        <begin position="623"/>
        <end position="650"/>
    </location>
</feature>
<feature type="compositionally biased region" description="Low complexity" evidence="3">
    <location>
        <begin position="238"/>
        <end position="253"/>
    </location>
</feature>
<dbReference type="CDD" id="cd00155">
    <property type="entry name" value="RasGEF"/>
    <property type="match status" value="1"/>
</dbReference>
<evidence type="ECO:0000259" key="4">
    <source>
        <dbReference type="PROSITE" id="PS50009"/>
    </source>
</evidence>
<dbReference type="Pfam" id="PF00617">
    <property type="entry name" value="RasGEF"/>
    <property type="match status" value="1"/>
</dbReference>
<keyword evidence="1 2" id="KW-0344">Guanine-nucleotide releasing factor</keyword>
<name>A0A139AUC3_GONPJ</name>
<dbReference type="InterPro" id="IPR036964">
    <property type="entry name" value="RASGEF_cat_dom_sf"/>
</dbReference>
<feature type="compositionally biased region" description="Polar residues" evidence="3">
    <location>
        <begin position="803"/>
        <end position="828"/>
    </location>
</feature>
<accession>A0A139AUC3</accession>
<dbReference type="AlphaFoldDB" id="A0A139AUC3"/>
<dbReference type="PANTHER" id="PTHR23113:SF363">
    <property type="entry name" value="PROTEIN SON OF SEVENLESS"/>
    <property type="match status" value="1"/>
</dbReference>
<evidence type="ECO:0000256" key="2">
    <source>
        <dbReference type="PROSITE-ProRule" id="PRU00168"/>
    </source>
</evidence>
<dbReference type="Gene3D" id="1.20.870.10">
    <property type="entry name" value="Son of sevenless (SoS) protein Chain: S domain 1"/>
    <property type="match status" value="1"/>
</dbReference>
<dbReference type="SUPFAM" id="SSF48366">
    <property type="entry name" value="Ras GEF"/>
    <property type="match status" value="1"/>
</dbReference>
<dbReference type="InterPro" id="IPR001895">
    <property type="entry name" value="RASGEF_cat_dom"/>
</dbReference>
<gene>
    <name evidence="5" type="ORF">M427DRAFT_503158</name>
</gene>
<keyword evidence="6" id="KW-1185">Reference proteome</keyword>
<dbReference type="Proteomes" id="UP000070544">
    <property type="component" value="Unassembled WGS sequence"/>
</dbReference>
<dbReference type="OrthoDB" id="546434at2759"/>
<proteinExistence type="predicted"/>
<dbReference type="GO" id="GO:0005886">
    <property type="term" value="C:plasma membrane"/>
    <property type="evidence" value="ECO:0007669"/>
    <property type="project" value="TreeGrafter"/>
</dbReference>
<dbReference type="SMART" id="SM00147">
    <property type="entry name" value="RasGEF"/>
    <property type="match status" value="1"/>
</dbReference>
<dbReference type="GO" id="GO:0007265">
    <property type="term" value="P:Ras protein signal transduction"/>
    <property type="evidence" value="ECO:0007669"/>
    <property type="project" value="TreeGrafter"/>
</dbReference>
<evidence type="ECO:0000313" key="5">
    <source>
        <dbReference type="EMBL" id="KXS20307.1"/>
    </source>
</evidence>